<sequence>MTIIILRLRIVIIAMRTYFTRSKEAVRMKSTDRSRRNAWNAHSFLTAVCAFILVATLLLTYCPAAYAESATPDNETGLVLANAEKMNALLEAGNMEQGSETFGLVKRWWNANKATVKQQSLDMALEIDSKIADLSLAIVSKDVKLAAETSSALRFSLQVYEEGAYADNDGKQQLTLSAYVMKLRRAGDLMDRRNWPEALNEVKLLQRQWLTVEGDIVSQSQTTYNNSERDLVLLDAYLSSDSDDKKEQAKPIIDRMIESLTPLIDAQYSWWDAALIPIREGIEGLLVVGTLLMYAKKSNSRPARRWIIGGTSVGATLCIVIGFIVAFLLSSSAFGRNNSLINGWTGLFASVMLLYVSYWLHRNSDVKRWNKFLETKSAMALSGGKMISMALIAFFAVIREGLETVIFLIGMVGKMPGSELAAGIAAGFGVLIAAAFVVIKAGTKLPVRPVFLVSSVIVFYLCFKFMGSGIHSLQMAGVIPSTVTEYLPERVSFSLYPSWYSTLPQLLFLIAGVSAIVAQAMFVKRKNKKIMA</sequence>
<feature type="transmembrane region" description="Helical" evidence="6">
    <location>
        <begin position="341"/>
        <end position="360"/>
    </location>
</feature>
<keyword evidence="4 6" id="KW-1133">Transmembrane helix</keyword>
<dbReference type="PANTHER" id="PTHR31632">
    <property type="entry name" value="IRON TRANSPORTER FTH1"/>
    <property type="match status" value="1"/>
</dbReference>
<feature type="transmembrane region" description="Helical" evidence="6">
    <location>
        <begin position="306"/>
        <end position="329"/>
    </location>
</feature>
<proteinExistence type="inferred from homology"/>
<evidence type="ECO:0000256" key="6">
    <source>
        <dbReference type="SAM" id="Phobius"/>
    </source>
</evidence>
<dbReference type="PANTHER" id="PTHR31632:SF2">
    <property type="entry name" value="PLASMA MEMBRANE IRON PERMEASE"/>
    <property type="match status" value="1"/>
</dbReference>
<protein>
    <submittedName>
        <fullName evidence="7">FTR1 family iron permease</fullName>
    </submittedName>
</protein>
<gene>
    <name evidence="7" type="ORF">D7Z26_04755</name>
</gene>
<dbReference type="Proteomes" id="UP000282076">
    <property type="component" value="Unassembled WGS sequence"/>
</dbReference>
<keyword evidence="8" id="KW-1185">Reference proteome</keyword>
<dbReference type="InterPro" id="IPR004923">
    <property type="entry name" value="FTR1/Fip1/EfeU"/>
</dbReference>
<feature type="transmembrane region" description="Helical" evidence="6">
    <location>
        <begin position="380"/>
        <end position="398"/>
    </location>
</feature>
<keyword evidence="3 6" id="KW-0812">Transmembrane</keyword>
<evidence type="ECO:0000256" key="5">
    <source>
        <dbReference type="ARBA" id="ARBA00023136"/>
    </source>
</evidence>
<feature type="transmembrane region" description="Helical" evidence="6">
    <location>
        <begin position="420"/>
        <end position="439"/>
    </location>
</feature>
<feature type="transmembrane region" description="Helical" evidence="6">
    <location>
        <begin position="499"/>
        <end position="523"/>
    </location>
</feature>
<name>A0A494Y9D4_9BACL</name>
<dbReference type="AlphaFoldDB" id="A0A494Y9D4"/>
<comment type="subcellular location">
    <subcellularLocation>
        <location evidence="1">Membrane</location>
        <topology evidence="1">Multi-pass membrane protein</topology>
    </subcellularLocation>
</comment>
<comment type="caution">
    <text evidence="7">The sequence shown here is derived from an EMBL/GenBank/DDBJ whole genome shotgun (WGS) entry which is preliminary data.</text>
</comment>
<evidence type="ECO:0000256" key="1">
    <source>
        <dbReference type="ARBA" id="ARBA00004141"/>
    </source>
</evidence>
<keyword evidence="5 6" id="KW-0472">Membrane</keyword>
<evidence type="ECO:0000313" key="7">
    <source>
        <dbReference type="EMBL" id="RKP57293.1"/>
    </source>
</evidence>
<evidence type="ECO:0000313" key="8">
    <source>
        <dbReference type="Proteomes" id="UP000282076"/>
    </source>
</evidence>
<comment type="similarity">
    <text evidence="2">Belongs to the oxidase-dependent Fe transporter (OFeT) (TC 9.A.10.1) family.</text>
</comment>
<feature type="transmembrane region" description="Helical" evidence="6">
    <location>
        <begin position="270"/>
        <end position="294"/>
    </location>
</feature>
<dbReference type="EMBL" id="RBZM01000002">
    <property type="protein sequence ID" value="RKP57293.1"/>
    <property type="molecule type" value="Genomic_DNA"/>
</dbReference>
<dbReference type="GO" id="GO:0015093">
    <property type="term" value="F:ferrous iron transmembrane transporter activity"/>
    <property type="evidence" value="ECO:0007669"/>
    <property type="project" value="TreeGrafter"/>
</dbReference>
<feature type="transmembrane region" description="Helical" evidence="6">
    <location>
        <begin position="451"/>
        <end position="479"/>
    </location>
</feature>
<dbReference type="Pfam" id="PF03239">
    <property type="entry name" value="FTR1"/>
    <property type="match status" value="1"/>
</dbReference>
<evidence type="ECO:0000256" key="3">
    <source>
        <dbReference type="ARBA" id="ARBA00022692"/>
    </source>
</evidence>
<dbReference type="GO" id="GO:0033573">
    <property type="term" value="C:high-affinity iron permease complex"/>
    <property type="evidence" value="ECO:0007669"/>
    <property type="project" value="InterPro"/>
</dbReference>
<reference evidence="7 8" key="1">
    <citation type="submission" date="2018-10" db="EMBL/GenBank/DDBJ databases">
        <title>Cohnella sp. M2MS4P-1, whole genome shotgun sequence.</title>
        <authorList>
            <person name="Tuo L."/>
        </authorList>
    </citation>
    <scope>NUCLEOTIDE SEQUENCE [LARGE SCALE GENOMIC DNA]</scope>
    <source>
        <strain evidence="7 8">M2MS4P-1</strain>
    </source>
</reference>
<evidence type="ECO:0000256" key="4">
    <source>
        <dbReference type="ARBA" id="ARBA00022989"/>
    </source>
</evidence>
<organism evidence="7 8">
    <name type="scientific">Cohnella endophytica</name>
    <dbReference type="NCBI Taxonomy" id="2419778"/>
    <lineage>
        <taxon>Bacteria</taxon>
        <taxon>Bacillati</taxon>
        <taxon>Bacillota</taxon>
        <taxon>Bacilli</taxon>
        <taxon>Bacillales</taxon>
        <taxon>Paenibacillaceae</taxon>
        <taxon>Cohnella</taxon>
    </lineage>
</organism>
<accession>A0A494Y9D4</accession>
<evidence type="ECO:0000256" key="2">
    <source>
        <dbReference type="ARBA" id="ARBA00008333"/>
    </source>
</evidence>